<reference evidence="2 3" key="1">
    <citation type="submission" date="2020-03" db="EMBL/GenBank/DDBJ databases">
        <title>Whole genome shotgun sequence of Phytohabitans flavus NBRC 107702.</title>
        <authorList>
            <person name="Komaki H."/>
            <person name="Tamura T."/>
        </authorList>
    </citation>
    <scope>NUCLEOTIDE SEQUENCE [LARGE SCALE GENOMIC DNA]</scope>
    <source>
        <strain evidence="2 3">NBRC 107702</strain>
    </source>
</reference>
<evidence type="ECO:0000256" key="1">
    <source>
        <dbReference type="SAM" id="Phobius"/>
    </source>
</evidence>
<keyword evidence="3" id="KW-1185">Reference proteome</keyword>
<dbReference type="Proteomes" id="UP000502508">
    <property type="component" value="Chromosome"/>
</dbReference>
<dbReference type="RefSeq" id="WP_173040875.1">
    <property type="nucleotide sequence ID" value="NZ_AP022870.1"/>
</dbReference>
<name>A0A6F8Y444_9ACTN</name>
<evidence type="ECO:0000313" key="2">
    <source>
        <dbReference type="EMBL" id="BCB80827.1"/>
    </source>
</evidence>
<proteinExistence type="predicted"/>
<keyword evidence="1" id="KW-0812">Transmembrane</keyword>
<evidence type="ECO:0000313" key="3">
    <source>
        <dbReference type="Proteomes" id="UP000502508"/>
    </source>
</evidence>
<keyword evidence="1" id="KW-1133">Transmembrane helix</keyword>
<accession>A0A6F8Y444</accession>
<keyword evidence="1" id="KW-0472">Membrane</keyword>
<dbReference type="KEGG" id="pfla:Pflav_072370"/>
<dbReference type="EMBL" id="AP022870">
    <property type="protein sequence ID" value="BCB80827.1"/>
    <property type="molecule type" value="Genomic_DNA"/>
</dbReference>
<feature type="transmembrane region" description="Helical" evidence="1">
    <location>
        <begin position="35"/>
        <end position="55"/>
    </location>
</feature>
<sequence>MTLKRAALVSAAIAITQCLTVNILVGVLTGGQVPAIVNLFTLAMAAVSIIVAVQAEFHCRTQERLSALTDFLVSRLSEIDDRTNDHNAGFVEGYLLSHGRDSTVRPLTSPGNGRRTD</sequence>
<gene>
    <name evidence="2" type="ORF">Pflav_072370</name>
</gene>
<protein>
    <recommendedName>
        <fullName evidence="4">SMODS and SLOG-associating 2TM effector domain-containing protein</fullName>
    </recommendedName>
</protein>
<feature type="transmembrane region" description="Helical" evidence="1">
    <location>
        <begin position="7"/>
        <end position="29"/>
    </location>
</feature>
<reference evidence="2 3" key="2">
    <citation type="submission" date="2020-03" db="EMBL/GenBank/DDBJ databases">
        <authorList>
            <person name="Ichikawa N."/>
            <person name="Kimura A."/>
            <person name="Kitahashi Y."/>
            <person name="Uohara A."/>
        </authorList>
    </citation>
    <scope>NUCLEOTIDE SEQUENCE [LARGE SCALE GENOMIC DNA]</scope>
    <source>
        <strain evidence="2 3">NBRC 107702</strain>
    </source>
</reference>
<organism evidence="2 3">
    <name type="scientific">Phytohabitans flavus</name>
    <dbReference type="NCBI Taxonomy" id="1076124"/>
    <lineage>
        <taxon>Bacteria</taxon>
        <taxon>Bacillati</taxon>
        <taxon>Actinomycetota</taxon>
        <taxon>Actinomycetes</taxon>
        <taxon>Micromonosporales</taxon>
        <taxon>Micromonosporaceae</taxon>
    </lineage>
</organism>
<evidence type="ECO:0008006" key="4">
    <source>
        <dbReference type="Google" id="ProtNLM"/>
    </source>
</evidence>
<dbReference type="AlphaFoldDB" id="A0A6F8Y444"/>